<gene>
    <name evidence="1" type="ORF">g.66384</name>
</gene>
<protein>
    <submittedName>
        <fullName evidence="1">Uncharacterized protein</fullName>
    </submittedName>
</protein>
<organism evidence="1">
    <name type="scientific">Lygus hesperus</name>
    <name type="common">Western plant bug</name>
    <dbReference type="NCBI Taxonomy" id="30085"/>
    <lineage>
        <taxon>Eukaryota</taxon>
        <taxon>Metazoa</taxon>
        <taxon>Ecdysozoa</taxon>
        <taxon>Arthropoda</taxon>
        <taxon>Hexapoda</taxon>
        <taxon>Insecta</taxon>
        <taxon>Pterygota</taxon>
        <taxon>Neoptera</taxon>
        <taxon>Paraneoptera</taxon>
        <taxon>Hemiptera</taxon>
        <taxon>Heteroptera</taxon>
        <taxon>Panheteroptera</taxon>
        <taxon>Cimicomorpha</taxon>
        <taxon>Miridae</taxon>
        <taxon>Mirini</taxon>
        <taxon>Lygus</taxon>
    </lineage>
</organism>
<name>A0A146LD00_LYGHE</name>
<dbReference type="EMBL" id="GDHC01013702">
    <property type="protein sequence ID" value="JAQ04927.1"/>
    <property type="molecule type" value="Transcribed_RNA"/>
</dbReference>
<feature type="non-terminal residue" evidence="1">
    <location>
        <position position="1"/>
    </location>
</feature>
<proteinExistence type="predicted"/>
<sequence>IHKLLERELNLLIPSLLQYPRSYTGRMPPPQPLNPLVLPPPCLPSCSATSARHHCGRGTSLMPRHGRSLNLREDFYYIGRDLVLQVLQPLNSPPRQPLQVGAFISVNTTYLLPEPQNFGLQVREKTGGHGGGLLNGRPHRSVLGDAGKAPPLFARAAFSSWTSCL</sequence>
<dbReference type="AlphaFoldDB" id="A0A146LD00"/>
<accession>A0A146LD00</accession>
<reference evidence="1" key="1">
    <citation type="journal article" date="2016" name="Gigascience">
        <title>De novo construction of an expanded transcriptome assembly for the western tarnished plant bug, Lygus hesperus.</title>
        <authorList>
            <person name="Tassone E.E."/>
            <person name="Geib S.M."/>
            <person name="Hall B."/>
            <person name="Fabrick J.A."/>
            <person name="Brent C.S."/>
            <person name="Hull J.J."/>
        </authorList>
    </citation>
    <scope>NUCLEOTIDE SEQUENCE</scope>
</reference>
<evidence type="ECO:0000313" key="1">
    <source>
        <dbReference type="EMBL" id="JAQ04927.1"/>
    </source>
</evidence>